<comment type="caution">
    <text evidence="1">The sequence shown here is derived from an EMBL/GenBank/DDBJ whole genome shotgun (WGS) entry which is preliminary data.</text>
</comment>
<dbReference type="Pfam" id="PF10343">
    <property type="entry name" value="Q_salvage"/>
    <property type="match status" value="1"/>
</dbReference>
<proteinExistence type="predicted"/>
<dbReference type="EMBL" id="BARW01024671">
    <property type="protein sequence ID" value="GAI94576.1"/>
    <property type="molecule type" value="Genomic_DNA"/>
</dbReference>
<dbReference type="InterPro" id="IPR019438">
    <property type="entry name" value="Q_salvage"/>
</dbReference>
<accession>X1TT80</accession>
<protein>
    <submittedName>
        <fullName evidence="1">Uncharacterized protein</fullName>
    </submittedName>
</protein>
<organism evidence="1">
    <name type="scientific">marine sediment metagenome</name>
    <dbReference type="NCBI Taxonomy" id="412755"/>
    <lineage>
        <taxon>unclassified sequences</taxon>
        <taxon>metagenomes</taxon>
        <taxon>ecological metagenomes</taxon>
    </lineage>
</organism>
<evidence type="ECO:0000313" key="1">
    <source>
        <dbReference type="EMBL" id="GAI94576.1"/>
    </source>
</evidence>
<name>X1TT80_9ZZZZ</name>
<feature type="non-terminal residue" evidence="1">
    <location>
        <position position="63"/>
    </location>
</feature>
<reference evidence="1" key="1">
    <citation type="journal article" date="2014" name="Front. Microbiol.">
        <title>High frequency of phylogenetically diverse reductive dehalogenase-homologous genes in deep subseafloor sedimentary metagenomes.</title>
        <authorList>
            <person name="Kawai M."/>
            <person name="Futagami T."/>
            <person name="Toyoda A."/>
            <person name="Takaki Y."/>
            <person name="Nishi S."/>
            <person name="Hori S."/>
            <person name="Arai W."/>
            <person name="Tsubouchi T."/>
            <person name="Morono Y."/>
            <person name="Uchiyama I."/>
            <person name="Ito T."/>
            <person name="Fujiyama A."/>
            <person name="Inagaki F."/>
            <person name="Takami H."/>
        </authorList>
    </citation>
    <scope>NUCLEOTIDE SEQUENCE</scope>
    <source>
        <strain evidence="1">Expedition CK06-06</strain>
    </source>
</reference>
<dbReference type="AlphaFoldDB" id="X1TT80"/>
<sequence>MQHTDYLANIKQEDLEEILRGNVQIPLLKERLEILKELGNIVNQKYKGSFDNVINKEVDAIKL</sequence>
<gene>
    <name evidence="1" type="ORF">S12H4_40626</name>
</gene>